<evidence type="ECO:0000256" key="1">
    <source>
        <dbReference type="PIRSR" id="PIRSR634015-1"/>
    </source>
</evidence>
<feature type="signal peptide" evidence="3">
    <location>
        <begin position="1"/>
        <end position="25"/>
    </location>
</feature>
<dbReference type="PANTHER" id="PTHR45726">
    <property type="entry name" value="LEUKOTRIENE A-4 HYDROLASE"/>
    <property type="match status" value="1"/>
</dbReference>
<keyword evidence="6" id="KW-1185">Reference proteome</keyword>
<dbReference type="EMBL" id="AKKV01000037">
    <property type="protein sequence ID" value="EIT84227.1"/>
    <property type="molecule type" value="Genomic_DNA"/>
</dbReference>
<feature type="chain" id="PRO_5003713200" evidence="3">
    <location>
        <begin position="26"/>
        <end position="466"/>
    </location>
</feature>
<keyword evidence="2" id="KW-0862">Zinc</keyword>
<name>I8AF23_9BACL</name>
<comment type="cofactor">
    <cofactor evidence="2">
        <name>Zn(2+)</name>
        <dbReference type="ChEBI" id="CHEBI:29105"/>
    </cofactor>
    <text evidence="2">Binds 1 zinc ion per subunit.</text>
</comment>
<feature type="binding site" evidence="2">
    <location>
        <position position="356"/>
    </location>
    <ligand>
        <name>Zn(2+)</name>
        <dbReference type="ChEBI" id="CHEBI:29105"/>
        <note>catalytic</note>
    </ligand>
</feature>
<evidence type="ECO:0000256" key="3">
    <source>
        <dbReference type="SAM" id="SignalP"/>
    </source>
</evidence>
<dbReference type="InterPro" id="IPR014782">
    <property type="entry name" value="Peptidase_M1_dom"/>
</dbReference>
<gene>
    <name evidence="5" type="ORF">A374_16528</name>
</gene>
<evidence type="ECO:0000313" key="5">
    <source>
        <dbReference type="EMBL" id="EIT84227.1"/>
    </source>
</evidence>
<dbReference type="eggNOG" id="COG0308">
    <property type="taxonomic scope" value="Bacteria"/>
</dbReference>
<dbReference type="Gene3D" id="1.10.390.10">
    <property type="entry name" value="Neutral Protease Domain 2"/>
    <property type="match status" value="1"/>
</dbReference>
<accession>I8AF23</accession>
<organism evidence="5 6">
    <name type="scientific">Fictibacillus macauensis ZFHKF-1</name>
    <dbReference type="NCBI Taxonomy" id="1196324"/>
    <lineage>
        <taxon>Bacteria</taxon>
        <taxon>Bacillati</taxon>
        <taxon>Bacillota</taxon>
        <taxon>Bacilli</taxon>
        <taxon>Bacillales</taxon>
        <taxon>Fictibacillaceae</taxon>
        <taxon>Fictibacillus</taxon>
    </lineage>
</organism>
<dbReference type="Proteomes" id="UP000004080">
    <property type="component" value="Unassembled WGS sequence"/>
</dbReference>
<dbReference type="STRING" id="1196324.A374_16528"/>
<dbReference type="PATRIC" id="fig|1196324.3.peg.3382"/>
<dbReference type="CDD" id="cd09604">
    <property type="entry name" value="M1_APN_like"/>
    <property type="match status" value="1"/>
</dbReference>
<dbReference type="InterPro" id="IPR027268">
    <property type="entry name" value="Peptidase_M4/M1_CTD_sf"/>
</dbReference>
<evidence type="ECO:0000313" key="6">
    <source>
        <dbReference type="Proteomes" id="UP000004080"/>
    </source>
</evidence>
<proteinExistence type="predicted"/>
<comment type="caution">
    <text evidence="5">The sequence shown here is derived from an EMBL/GenBank/DDBJ whole genome shotgun (WGS) entry which is preliminary data.</text>
</comment>
<dbReference type="Pfam" id="PF01433">
    <property type="entry name" value="Peptidase_M1"/>
    <property type="match status" value="1"/>
</dbReference>
<keyword evidence="2" id="KW-0479">Metal-binding</keyword>
<dbReference type="PANTHER" id="PTHR45726:SF3">
    <property type="entry name" value="LEUKOTRIENE A-4 HYDROLASE"/>
    <property type="match status" value="1"/>
</dbReference>
<dbReference type="GO" id="GO:0008237">
    <property type="term" value="F:metallopeptidase activity"/>
    <property type="evidence" value="ECO:0007669"/>
    <property type="project" value="InterPro"/>
</dbReference>
<feature type="active site" description="Proton acceptor" evidence="1">
    <location>
        <position position="334"/>
    </location>
</feature>
<feature type="binding site" evidence="2">
    <location>
        <position position="333"/>
    </location>
    <ligand>
        <name>Zn(2+)</name>
        <dbReference type="ChEBI" id="CHEBI:29105"/>
        <note>catalytic</note>
    </ligand>
</feature>
<dbReference type="InterPro" id="IPR034015">
    <property type="entry name" value="M1_LTA4H"/>
</dbReference>
<dbReference type="SUPFAM" id="SSF55486">
    <property type="entry name" value="Metalloproteases ('zincins'), catalytic domain"/>
    <property type="match status" value="1"/>
</dbReference>
<keyword evidence="3" id="KW-0732">Signal</keyword>
<sequence length="466" mass="52942">MMRKLATILLLALLCLSGVWYYAFAPTYDPLPTKGEQQSFEAKGVPPGSKATYDLQVTMHKNHTFSAQATIHVTNTSNDTWNDLQLYFIPNMFTKENAPDLTTPGSAAIQKMTLQHQNTSYTLKKDQLIIPLRKPLSPKEQVTATIAYTFTLPENGLRFTNEEGNYYLAQWYPMVATYRNGWNKQPYARSGETYHTAFSDFTVSYKAPSRYTVVSTSADDSAQKKQVGTLTARNVKEFFIAFLQKPSVASTKVGQTTLNVWRTSSNHENEQQLLQTASQALSLFNKSIGPYPYKELDVVLGNIGMEYPGIVTAGTIYRQKKVSLQAKKDTIVHEIAHQWFYGVISNDPYHDAWLDEGMAVVATRLYSEKYPEPTSANPHRAPATRLTLPVNLPLNAYPANLQSAYIYGKASGYLWNLLQKNGSPETFLQSYYNRYRYKEVSSQEFKRFAKHALHLENDDAFRDWLR</sequence>
<dbReference type="OrthoDB" id="9814383at2"/>
<dbReference type="GO" id="GO:0008270">
    <property type="term" value="F:zinc ion binding"/>
    <property type="evidence" value="ECO:0007669"/>
    <property type="project" value="InterPro"/>
</dbReference>
<feature type="domain" description="Peptidase M1 membrane alanine aminopeptidase" evidence="4">
    <location>
        <begin position="275"/>
        <end position="453"/>
    </location>
</feature>
<feature type="binding site" evidence="2">
    <location>
        <position position="337"/>
    </location>
    <ligand>
        <name>Zn(2+)</name>
        <dbReference type="ChEBI" id="CHEBI:29105"/>
        <note>catalytic</note>
    </ligand>
</feature>
<protein>
    <submittedName>
        <fullName evidence="5">Peptidase</fullName>
    </submittedName>
</protein>
<evidence type="ECO:0000259" key="4">
    <source>
        <dbReference type="Pfam" id="PF01433"/>
    </source>
</evidence>
<feature type="active site" description="Proton donor" evidence="1">
    <location>
        <position position="407"/>
    </location>
</feature>
<reference evidence="5 6" key="1">
    <citation type="journal article" date="2012" name="J. Bacteriol.">
        <title>Genome of Bacillus macauensis ZFHKF-1, a Long-Chain-Forming Bacterium.</title>
        <authorList>
            <person name="Cai L."/>
            <person name="Zhang T."/>
        </authorList>
    </citation>
    <scope>NUCLEOTIDE SEQUENCE [LARGE SCALE GENOMIC DNA]</scope>
    <source>
        <strain evidence="5 6">ZFHKF-1</strain>
    </source>
</reference>
<evidence type="ECO:0000256" key="2">
    <source>
        <dbReference type="PIRSR" id="PIRSR634015-3"/>
    </source>
</evidence>
<dbReference type="AlphaFoldDB" id="I8AF23"/>